<sequence length="145" mass="16179">MKAGNTHRWNCETRQRSDFAAAVLARIQQKRKPVASPMSFAALDLERTAGRKKPIVTVFSVSAPYSKPLRQGIYNSITLSHNSCVYVSKCPPCWSALQERFEHGLSMVATIGAMCSFCLLLGVWTTFCYRNTKDPAKIMSPNAFL</sequence>
<accession>A0A1V9X312</accession>
<dbReference type="AlphaFoldDB" id="A0A1V9X312"/>
<dbReference type="EMBL" id="MNPL01026974">
    <property type="protein sequence ID" value="OQR67884.1"/>
    <property type="molecule type" value="Genomic_DNA"/>
</dbReference>
<dbReference type="InParanoid" id="A0A1V9X312"/>
<gene>
    <name evidence="2" type="ORF">BIW11_04671</name>
</gene>
<feature type="transmembrane region" description="Helical" evidence="1">
    <location>
        <begin position="104"/>
        <end position="129"/>
    </location>
</feature>
<comment type="caution">
    <text evidence="2">The sequence shown here is derived from an EMBL/GenBank/DDBJ whole genome shotgun (WGS) entry which is preliminary data.</text>
</comment>
<dbReference type="OrthoDB" id="5845060at2759"/>
<proteinExistence type="predicted"/>
<protein>
    <submittedName>
        <fullName evidence="2">Tetraspanin-13-like</fullName>
    </submittedName>
</protein>
<evidence type="ECO:0000313" key="3">
    <source>
        <dbReference type="Proteomes" id="UP000192247"/>
    </source>
</evidence>
<evidence type="ECO:0000256" key="1">
    <source>
        <dbReference type="SAM" id="Phobius"/>
    </source>
</evidence>
<organism evidence="2 3">
    <name type="scientific">Tropilaelaps mercedesae</name>
    <dbReference type="NCBI Taxonomy" id="418985"/>
    <lineage>
        <taxon>Eukaryota</taxon>
        <taxon>Metazoa</taxon>
        <taxon>Ecdysozoa</taxon>
        <taxon>Arthropoda</taxon>
        <taxon>Chelicerata</taxon>
        <taxon>Arachnida</taxon>
        <taxon>Acari</taxon>
        <taxon>Parasitiformes</taxon>
        <taxon>Mesostigmata</taxon>
        <taxon>Gamasina</taxon>
        <taxon>Dermanyssoidea</taxon>
        <taxon>Laelapidae</taxon>
        <taxon>Tropilaelaps</taxon>
    </lineage>
</organism>
<name>A0A1V9X312_9ACAR</name>
<keyword evidence="3" id="KW-1185">Reference proteome</keyword>
<keyword evidence="1" id="KW-1133">Transmembrane helix</keyword>
<evidence type="ECO:0000313" key="2">
    <source>
        <dbReference type="EMBL" id="OQR67884.1"/>
    </source>
</evidence>
<dbReference type="Proteomes" id="UP000192247">
    <property type="component" value="Unassembled WGS sequence"/>
</dbReference>
<keyword evidence="1" id="KW-0472">Membrane</keyword>
<keyword evidence="1" id="KW-0812">Transmembrane</keyword>
<reference evidence="2 3" key="1">
    <citation type="journal article" date="2017" name="Gigascience">
        <title>Draft genome of the honey bee ectoparasitic mite, Tropilaelaps mercedesae, is shaped by the parasitic life history.</title>
        <authorList>
            <person name="Dong X."/>
            <person name="Armstrong S.D."/>
            <person name="Xia D."/>
            <person name="Makepeace B.L."/>
            <person name="Darby A.C."/>
            <person name="Kadowaki T."/>
        </authorList>
    </citation>
    <scope>NUCLEOTIDE SEQUENCE [LARGE SCALE GENOMIC DNA]</scope>
    <source>
        <strain evidence="2">Wuxi-XJTLU</strain>
    </source>
</reference>